<evidence type="ECO:0000313" key="3">
    <source>
        <dbReference type="Proteomes" id="UP000317617"/>
    </source>
</evidence>
<gene>
    <name evidence="2" type="ORF">AOR01nite_26220</name>
</gene>
<reference evidence="2 3" key="1">
    <citation type="submission" date="2019-06" db="EMBL/GenBank/DDBJ databases">
        <title>Whole genome shotgun sequence of Acetobacter orleanensis NBRC 13752.</title>
        <authorList>
            <person name="Hosoyama A."/>
            <person name="Uohara A."/>
            <person name="Ohji S."/>
            <person name="Ichikawa N."/>
        </authorList>
    </citation>
    <scope>NUCLEOTIDE SEQUENCE [LARGE SCALE GENOMIC DNA]</scope>
    <source>
        <strain evidence="2 3">NBRC 13752</strain>
    </source>
</reference>
<dbReference type="InterPro" id="IPR041657">
    <property type="entry name" value="HTH_17"/>
</dbReference>
<name>A0A4Y3TTP2_9PROT</name>
<accession>A0A4Y3TTP2</accession>
<protein>
    <recommendedName>
        <fullName evidence="1">Helix-turn-helix domain-containing protein</fullName>
    </recommendedName>
</protein>
<evidence type="ECO:0000313" key="2">
    <source>
        <dbReference type="EMBL" id="GEB84145.1"/>
    </source>
</evidence>
<feature type="domain" description="Helix-turn-helix" evidence="1">
    <location>
        <begin position="20"/>
        <end position="59"/>
    </location>
</feature>
<evidence type="ECO:0000259" key="1">
    <source>
        <dbReference type="Pfam" id="PF12728"/>
    </source>
</evidence>
<comment type="caution">
    <text evidence="2">The sequence shown here is derived from an EMBL/GenBank/DDBJ whole genome shotgun (WGS) entry which is preliminary data.</text>
</comment>
<dbReference type="EMBL" id="BJMU01000039">
    <property type="protein sequence ID" value="GEB84145.1"/>
    <property type="molecule type" value="Genomic_DNA"/>
</dbReference>
<organism evidence="2 3">
    <name type="scientific">Acetobacter orleanensis</name>
    <dbReference type="NCBI Taxonomy" id="104099"/>
    <lineage>
        <taxon>Bacteria</taxon>
        <taxon>Pseudomonadati</taxon>
        <taxon>Pseudomonadota</taxon>
        <taxon>Alphaproteobacteria</taxon>
        <taxon>Acetobacterales</taxon>
        <taxon>Acetobacteraceae</taxon>
        <taxon>Acetobacter</taxon>
    </lineage>
</organism>
<dbReference type="RefSeq" id="WP_048836575.1">
    <property type="nucleotide sequence ID" value="NZ_BJMU01000039.1"/>
</dbReference>
<dbReference type="AlphaFoldDB" id="A0A4Y3TTP2"/>
<sequence length="76" mass="8349">MIEQTQKPVYASISGIMTAFSISAATVHRLLNAGAFGSCKIGRARRIKVADVEAYFESRKDQPDAVGTRIARRHVK</sequence>
<dbReference type="Proteomes" id="UP000317617">
    <property type="component" value="Unassembled WGS sequence"/>
</dbReference>
<proteinExistence type="predicted"/>
<dbReference type="Pfam" id="PF12728">
    <property type="entry name" value="HTH_17"/>
    <property type="match status" value="1"/>
</dbReference>
<keyword evidence="3" id="KW-1185">Reference proteome</keyword>